<evidence type="ECO:0000313" key="2">
    <source>
        <dbReference type="EMBL" id="PSL07318.1"/>
    </source>
</evidence>
<feature type="transmembrane region" description="Helical" evidence="1">
    <location>
        <begin position="125"/>
        <end position="143"/>
    </location>
</feature>
<dbReference type="Proteomes" id="UP000240708">
    <property type="component" value="Unassembled WGS sequence"/>
</dbReference>
<feature type="transmembrane region" description="Helical" evidence="1">
    <location>
        <begin position="12"/>
        <end position="32"/>
    </location>
</feature>
<evidence type="ECO:0000256" key="1">
    <source>
        <dbReference type="SAM" id="Phobius"/>
    </source>
</evidence>
<sequence length="809" mass="90563">MQINFKKDILPHLVGIVFFYLVVVLYFSPVIFDGKIIFQYDILQWEGASKEILDYRKETGDEALWASRMFSGMPAYLVSFEVPGDITNTLTKIITLGLPHPVNSLFFGMVAMYILLLSFKVRPEFSILGSIAFAFNTFHLISLDAGHNAKIWAICLIPFILAGIHLTFQRKYLIGLALFAFGLMLQLKFNHLQITYYTVLVVLIYGIGELVHVYKSKLFGAFAKALGILIIGLIIAVGANLSRFMTVLEYSPYSTRGPGNLGSAQVTSSGLDKDYAFNWSQGKLETLTLLVPYLYGGGSTEALPDNSKTEQALRSNGIDAAQTRDFVKNARTYWGDQPGTGGPIYGGAIMVFLFVLGILYTPKRQKSIFLSITVLSLLLAWGKNLEWFNYTLFDFLPGYNKFRAVTMALSMALFAIPVLGVLGLENLFKSNLKDNFNKNLLIALGTTAGLAAFFWLFAGMFSFRAPIDSNFPDWLADALMEDRKTMLKSSALKSILLIVLSAGLIWAALTKRLSLQLAALGMAVMLIIDLWTVNRRYLGDDAMQYNPSEQFFSITPADEKILQDKDYYRVLNIDNPFNDARISYYHNSIGGYHGAKMKRYQELIENVLGPEMQAFIQKAQEGEFDWKGLNALNMLNTKYLMAGRGENAVFLNPEANGVAWFPSEIKNVITNDEEINLVASIDTKFTATVNESEFGKQKTGRGTVKLINRKPYLLEYEVDATEGGLVVFSEVFYPKGWKASINGNNASIIRTNYLLRGIEVPQGISTVIMQFEPESYFKTKIIVVIMQYLISALLIIGLGYSFYQAKIET</sequence>
<dbReference type="OrthoDB" id="9772884at2"/>
<feature type="transmembrane region" description="Helical" evidence="1">
    <location>
        <begin position="490"/>
        <end position="508"/>
    </location>
</feature>
<organism evidence="2 3">
    <name type="scientific">Cecembia rubra</name>
    <dbReference type="NCBI Taxonomy" id="1485585"/>
    <lineage>
        <taxon>Bacteria</taxon>
        <taxon>Pseudomonadati</taxon>
        <taxon>Bacteroidota</taxon>
        <taxon>Cytophagia</taxon>
        <taxon>Cytophagales</taxon>
        <taxon>Cyclobacteriaceae</taxon>
        <taxon>Cecembia</taxon>
    </lineage>
</organism>
<dbReference type="InterPro" id="IPR018580">
    <property type="entry name" value="Uncharacterised_YfhO"/>
</dbReference>
<dbReference type="AlphaFoldDB" id="A0A2P8ECY4"/>
<feature type="transmembrane region" description="Helical" evidence="1">
    <location>
        <begin position="342"/>
        <end position="360"/>
    </location>
</feature>
<feature type="transmembrane region" description="Helical" evidence="1">
    <location>
        <begin position="195"/>
        <end position="214"/>
    </location>
</feature>
<dbReference type="PANTHER" id="PTHR38454:SF1">
    <property type="entry name" value="INTEGRAL MEMBRANE PROTEIN"/>
    <property type="match status" value="1"/>
</dbReference>
<feature type="transmembrane region" description="Helical" evidence="1">
    <location>
        <begin position="515"/>
        <end position="533"/>
    </location>
</feature>
<keyword evidence="3" id="KW-1185">Reference proteome</keyword>
<keyword evidence="1" id="KW-1133">Transmembrane helix</keyword>
<feature type="transmembrane region" description="Helical" evidence="1">
    <location>
        <begin position="781"/>
        <end position="803"/>
    </location>
</feature>
<feature type="transmembrane region" description="Helical" evidence="1">
    <location>
        <begin position="149"/>
        <end position="167"/>
    </location>
</feature>
<evidence type="ECO:0000313" key="3">
    <source>
        <dbReference type="Proteomes" id="UP000240708"/>
    </source>
</evidence>
<keyword evidence="1" id="KW-0472">Membrane</keyword>
<reference evidence="2 3" key="1">
    <citation type="submission" date="2018-03" db="EMBL/GenBank/DDBJ databases">
        <title>Genomic Encyclopedia of Archaeal and Bacterial Type Strains, Phase II (KMG-II): from individual species to whole genera.</title>
        <authorList>
            <person name="Goeker M."/>
        </authorList>
    </citation>
    <scope>NUCLEOTIDE SEQUENCE [LARGE SCALE GENOMIC DNA]</scope>
    <source>
        <strain evidence="2 3">DSM 28057</strain>
    </source>
</reference>
<proteinExistence type="predicted"/>
<evidence type="ECO:0008006" key="4">
    <source>
        <dbReference type="Google" id="ProtNLM"/>
    </source>
</evidence>
<feature type="transmembrane region" description="Helical" evidence="1">
    <location>
        <begin position="100"/>
        <end position="118"/>
    </location>
</feature>
<feature type="transmembrane region" description="Helical" evidence="1">
    <location>
        <begin position="404"/>
        <end position="428"/>
    </location>
</feature>
<feature type="transmembrane region" description="Helical" evidence="1">
    <location>
        <begin position="221"/>
        <end position="241"/>
    </location>
</feature>
<feature type="transmembrane region" description="Helical" evidence="1">
    <location>
        <begin position="367"/>
        <end position="384"/>
    </location>
</feature>
<dbReference type="PANTHER" id="PTHR38454">
    <property type="entry name" value="INTEGRAL MEMBRANE PROTEIN-RELATED"/>
    <property type="match status" value="1"/>
</dbReference>
<dbReference type="EMBL" id="PYGF01000001">
    <property type="protein sequence ID" value="PSL07318.1"/>
    <property type="molecule type" value="Genomic_DNA"/>
</dbReference>
<dbReference type="RefSeq" id="WP_106565418.1">
    <property type="nucleotide sequence ID" value="NZ_PYGF01000001.1"/>
</dbReference>
<keyword evidence="1" id="KW-0812">Transmembrane</keyword>
<accession>A0A2P8ECY4</accession>
<protein>
    <recommendedName>
        <fullName evidence="4">Membrane protein YfhO</fullName>
    </recommendedName>
</protein>
<feature type="transmembrane region" description="Helical" evidence="1">
    <location>
        <begin position="440"/>
        <end position="463"/>
    </location>
</feature>
<name>A0A2P8ECY4_9BACT</name>
<gene>
    <name evidence="2" type="ORF">CLV48_101248</name>
</gene>
<comment type="caution">
    <text evidence="2">The sequence shown here is derived from an EMBL/GenBank/DDBJ whole genome shotgun (WGS) entry which is preliminary data.</text>
</comment>